<keyword evidence="14" id="KW-1185">Reference proteome</keyword>
<dbReference type="InterPro" id="IPR011993">
    <property type="entry name" value="PH-like_dom_sf"/>
</dbReference>
<evidence type="ECO:0000256" key="1">
    <source>
        <dbReference type="ARBA" id="ARBA00004245"/>
    </source>
</evidence>
<dbReference type="SUPFAM" id="SSF57903">
    <property type="entry name" value="FYVE/PHD zinc finger"/>
    <property type="match status" value="1"/>
</dbReference>
<dbReference type="InterPro" id="IPR017455">
    <property type="entry name" value="Znf_FYVE-rel"/>
</dbReference>
<evidence type="ECO:0000256" key="7">
    <source>
        <dbReference type="ARBA" id="ARBA00023212"/>
    </source>
</evidence>
<feature type="compositionally biased region" description="Basic residues" evidence="9">
    <location>
        <begin position="170"/>
        <end position="180"/>
    </location>
</feature>
<feature type="compositionally biased region" description="Low complexity" evidence="9">
    <location>
        <begin position="391"/>
        <end position="405"/>
    </location>
</feature>
<dbReference type="Pfam" id="PF01363">
    <property type="entry name" value="FYVE"/>
    <property type="match status" value="1"/>
</dbReference>
<dbReference type="InterPro" id="IPR035899">
    <property type="entry name" value="DBL_dom_sf"/>
</dbReference>
<dbReference type="InterPro" id="IPR013083">
    <property type="entry name" value="Znf_RING/FYVE/PHD"/>
</dbReference>
<dbReference type="GO" id="GO:0005737">
    <property type="term" value="C:cytoplasm"/>
    <property type="evidence" value="ECO:0007669"/>
    <property type="project" value="TreeGrafter"/>
</dbReference>
<dbReference type="AlphaFoldDB" id="A0A7J7KPF4"/>
<evidence type="ECO:0000313" key="13">
    <source>
        <dbReference type="EMBL" id="KAF6040070.1"/>
    </source>
</evidence>
<feature type="compositionally biased region" description="Polar residues" evidence="9">
    <location>
        <begin position="257"/>
        <end position="271"/>
    </location>
</feature>
<keyword evidence="2" id="KW-0963">Cytoplasm</keyword>
<dbReference type="InterPro" id="IPR011011">
    <property type="entry name" value="Znf_FYVE_PHD"/>
</dbReference>
<evidence type="ECO:0000313" key="14">
    <source>
        <dbReference type="Proteomes" id="UP000593567"/>
    </source>
</evidence>
<keyword evidence="5 8" id="KW-0863">Zinc-finger</keyword>
<proteinExistence type="predicted"/>
<feature type="compositionally biased region" description="Basic residues" evidence="9">
    <location>
        <begin position="234"/>
        <end position="245"/>
    </location>
</feature>
<dbReference type="InterPro" id="IPR000219">
    <property type="entry name" value="DH_dom"/>
</dbReference>
<dbReference type="OrthoDB" id="245697at2759"/>
<dbReference type="InterPro" id="IPR055251">
    <property type="entry name" value="SOS1_NGEF_PH"/>
</dbReference>
<accession>A0A7J7KPF4</accession>
<dbReference type="PROSITE" id="PS50003">
    <property type="entry name" value="PH_DOMAIN"/>
    <property type="match status" value="2"/>
</dbReference>
<evidence type="ECO:0000256" key="5">
    <source>
        <dbReference type="ARBA" id="ARBA00022771"/>
    </source>
</evidence>
<feature type="compositionally biased region" description="Basic and acidic residues" evidence="9">
    <location>
        <begin position="294"/>
        <end position="303"/>
    </location>
</feature>
<dbReference type="SMART" id="SM00325">
    <property type="entry name" value="RhoGEF"/>
    <property type="match status" value="1"/>
</dbReference>
<dbReference type="PANTHER" id="PTHR12673">
    <property type="entry name" value="FACIOGENITAL DYSPLASIA PROTEIN"/>
    <property type="match status" value="1"/>
</dbReference>
<keyword evidence="7" id="KW-0206">Cytoskeleton</keyword>
<keyword evidence="4" id="KW-0479">Metal-binding</keyword>
<gene>
    <name evidence="13" type="ORF">EB796_001639</name>
</gene>
<feature type="compositionally biased region" description="Basic and acidic residues" evidence="9">
    <location>
        <begin position="186"/>
        <end position="206"/>
    </location>
</feature>
<dbReference type="Pfam" id="PF00169">
    <property type="entry name" value="PH"/>
    <property type="match status" value="1"/>
</dbReference>
<evidence type="ECO:0000259" key="12">
    <source>
        <dbReference type="PROSITE" id="PS50178"/>
    </source>
</evidence>
<evidence type="ECO:0000256" key="3">
    <source>
        <dbReference type="ARBA" id="ARBA00022658"/>
    </source>
</evidence>
<comment type="subcellular location">
    <subcellularLocation>
        <location evidence="1">Cytoplasm</location>
        <location evidence="1">Cytoskeleton</location>
    </subcellularLocation>
</comment>
<comment type="caution">
    <text evidence="13">The sequence shown here is derived from an EMBL/GenBank/DDBJ whole genome shotgun (WGS) entry which is preliminary data.</text>
</comment>
<evidence type="ECO:0000256" key="4">
    <source>
        <dbReference type="ARBA" id="ARBA00022723"/>
    </source>
</evidence>
<dbReference type="CDD" id="cd00160">
    <property type="entry name" value="RhoGEF"/>
    <property type="match status" value="1"/>
</dbReference>
<evidence type="ECO:0000256" key="9">
    <source>
        <dbReference type="SAM" id="MobiDB-lite"/>
    </source>
</evidence>
<dbReference type="GO" id="GO:0005085">
    <property type="term" value="F:guanyl-nucleotide exchange factor activity"/>
    <property type="evidence" value="ECO:0007669"/>
    <property type="project" value="UniProtKB-KW"/>
</dbReference>
<dbReference type="GO" id="GO:0005856">
    <property type="term" value="C:cytoskeleton"/>
    <property type="evidence" value="ECO:0007669"/>
    <property type="project" value="UniProtKB-SubCell"/>
</dbReference>
<dbReference type="PROSITE" id="PS50178">
    <property type="entry name" value="ZF_FYVE"/>
    <property type="match status" value="1"/>
</dbReference>
<feature type="domain" description="PH" evidence="10">
    <location>
        <begin position="848"/>
        <end position="942"/>
    </location>
</feature>
<feature type="compositionally biased region" description="Low complexity" evidence="9">
    <location>
        <begin position="218"/>
        <end position="227"/>
    </location>
</feature>
<dbReference type="InterPro" id="IPR000306">
    <property type="entry name" value="Znf_FYVE"/>
</dbReference>
<evidence type="ECO:0000256" key="6">
    <source>
        <dbReference type="ARBA" id="ARBA00022833"/>
    </source>
</evidence>
<evidence type="ECO:0000259" key="11">
    <source>
        <dbReference type="PROSITE" id="PS50010"/>
    </source>
</evidence>
<evidence type="ECO:0000256" key="2">
    <source>
        <dbReference type="ARBA" id="ARBA00022490"/>
    </source>
</evidence>
<dbReference type="SMART" id="SM00233">
    <property type="entry name" value="PH"/>
    <property type="match status" value="2"/>
</dbReference>
<dbReference type="PANTHER" id="PTHR12673:SF267">
    <property type="entry name" value="PROTEIN CBG10230"/>
    <property type="match status" value="1"/>
</dbReference>
<dbReference type="FunFam" id="3.30.40.10:FF:000084">
    <property type="entry name" value="Zinc finger, FYVE domain-containing 9b"/>
    <property type="match status" value="1"/>
</dbReference>
<dbReference type="Proteomes" id="UP000593567">
    <property type="component" value="Unassembled WGS sequence"/>
</dbReference>
<feature type="domain" description="DH" evidence="11">
    <location>
        <begin position="630"/>
        <end position="819"/>
    </location>
</feature>
<feature type="region of interest" description="Disordered" evidence="9">
    <location>
        <begin position="533"/>
        <end position="559"/>
    </location>
</feature>
<sequence>MDKKSKPPVPPKPKQITHNSRKSPNILVPEDLEKHGTHPTSAAHEVENSAMVNSADRALPPSSNESRLTTSVLADCPHTSSIPSSGSDSVATCSLSTSHSSTCSPASSIASTNRSSTSSSEFAKSLADVSNDILSSGSTENINNASFGGKHSKVEDSKSIIEEVTLRPLPRTKKLLKSKKYASNTNDKEASVTVREKEVSATDKRSSKPPQGAFMSALGDLLSSSGGREISIKRSSRRPTPRPRSKSVTEVAEGEESNLQTVETSKSSHNVYRSERAQDSPTPKPRNSKHLHNTLKESPELNQDKNSAAKSMSGGVTDVPVDDQSKGDDLSKVNSPQLWRGRQAASLLDHAKFTPIANKNTPVSRTNSSPLVRNNQKIKPNRPTAPPPAIPLKSSSPSASPSLSTSAEGGNVNLYHLDHHHQFLQLIPVMFQLPAGVTSNLPQLLLTRLRSLVKTFTVKFQSAYMMRQKALRIMHVHQAICKILVLHLSHPCLYHPTCQILYHFYPAIFIVYPNNSNLATDPEPDEYMVPVSKKEEWPDSTAPSPNKNNPGPPAKSDTLQSMSSNVYEDLDSSSEDDARNSFLVPSEDVYSDYVDETFENEDSVQGGSSSESEAESEETADEKLAKRKAKLFNVAKEIVTSEREFLDKLVLLNIDFRKFVSDKSEEHGETIIPASSMNKILHYLPQITEINVELLKDFEERLENWDDQSKIADVFVTKGPFLRLYTTYISNFQTMTSELDEAVKDYPLFAEALKDFEKSERCCNLQLRHYMLKPVQRIPQYRLLLIEYQKYLEDDSPDREDTQVALKVVSEVAGHANEAMKQHDAQQSMLELQNLLIGQFTVIEPSRSLVKRGDVHKQSRKELQSRTLFLFNDYLVITTSQPNGYYKINYVLALRDMQVKKQTKEEFQKEFTIISKKKSFTSVTNTAKERDDWVKTLEDTINENERKLGTYRQGLMESTGSREYVLGEVAPVWIPDKRVTMCMKCNVSFTTFNRRHHCRACGQVLCGACSALKAPLKYLDNKQDRVCEACYDKLLEAATQSSLKLKVPGFSVKTRQTVRASPRLKPKVLQEVHANDEGEISGYMNVQNKKKQWEQYWFVIKDKVLYRYKACEDTSAIDSKPLLGYKVSKISTSSEGFDKSVMFRLDHDSTNISAMVFKIETESTADRWIETMTESTKA</sequence>
<feature type="compositionally biased region" description="Polar residues" evidence="9">
    <location>
        <begin position="132"/>
        <end position="146"/>
    </location>
</feature>
<name>A0A7J7KPF4_BUGNE</name>
<feature type="compositionally biased region" description="Polar residues" evidence="9">
    <location>
        <begin position="61"/>
        <end position="88"/>
    </location>
</feature>
<reference evidence="13" key="1">
    <citation type="submission" date="2020-06" db="EMBL/GenBank/DDBJ databases">
        <title>Draft genome of Bugula neritina, a colonial animal packing powerful symbionts and potential medicines.</title>
        <authorList>
            <person name="Rayko M."/>
        </authorList>
    </citation>
    <scope>NUCLEOTIDE SEQUENCE [LARGE SCALE GENOMIC DNA]</scope>
    <source>
        <strain evidence="13">Kwan_BN1</strain>
    </source>
</reference>
<dbReference type="Pfam" id="PF22697">
    <property type="entry name" value="SOS1_NGEF_PH"/>
    <property type="match status" value="1"/>
</dbReference>
<feature type="domain" description="PH" evidence="10">
    <location>
        <begin position="1077"/>
        <end position="1177"/>
    </location>
</feature>
<feature type="compositionally biased region" description="Basic and acidic residues" evidence="9">
    <location>
        <begin position="152"/>
        <end position="165"/>
    </location>
</feature>
<dbReference type="CDD" id="cd15729">
    <property type="entry name" value="FYVE_endofin"/>
    <property type="match status" value="1"/>
</dbReference>
<feature type="domain" description="FYVE-type" evidence="12">
    <location>
        <begin position="976"/>
        <end position="1035"/>
    </location>
</feature>
<dbReference type="InterPro" id="IPR051092">
    <property type="entry name" value="FYVE_RhoGEF_PH"/>
</dbReference>
<dbReference type="SUPFAM" id="SSF48065">
    <property type="entry name" value="DBL homology domain (DH-domain)"/>
    <property type="match status" value="1"/>
</dbReference>
<feature type="region of interest" description="Disordered" evidence="9">
    <location>
        <begin position="356"/>
        <end position="405"/>
    </location>
</feature>
<feature type="region of interest" description="Disordered" evidence="9">
    <location>
        <begin position="599"/>
        <end position="622"/>
    </location>
</feature>
<protein>
    <submittedName>
        <fullName evidence="13">FGD5</fullName>
    </submittedName>
</protein>
<feature type="region of interest" description="Disordered" evidence="9">
    <location>
        <begin position="1"/>
        <end position="338"/>
    </location>
</feature>
<evidence type="ECO:0000259" key="10">
    <source>
        <dbReference type="PROSITE" id="PS50003"/>
    </source>
</evidence>
<keyword evidence="6" id="KW-0862">Zinc</keyword>
<dbReference type="PROSITE" id="PS50010">
    <property type="entry name" value="DH_2"/>
    <property type="match status" value="1"/>
</dbReference>
<dbReference type="GO" id="GO:0008270">
    <property type="term" value="F:zinc ion binding"/>
    <property type="evidence" value="ECO:0007669"/>
    <property type="project" value="UniProtKB-KW"/>
</dbReference>
<dbReference type="InterPro" id="IPR001849">
    <property type="entry name" value="PH_domain"/>
</dbReference>
<keyword evidence="3" id="KW-0344">Guanine-nucleotide releasing factor</keyword>
<dbReference type="SMART" id="SM00064">
    <property type="entry name" value="FYVE"/>
    <property type="match status" value="1"/>
</dbReference>
<organism evidence="13 14">
    <name type="scientific">Bugula neritina</name>
    <name type="common">Brown bryozoan</name>
    <name type="synonym">Sertularia neritina</name>
    <dbReference type="NCBI Taxonomy" id="10212"/>
    <lineage>
        <taxon>Eukaryota</taxon>
        <taxon>Metazoa</taxon>
        <taxon>Spiralia</taxon>
        <taxon>Lophotrochozoa</taxon>
        <taxon>Bryozoa</taxon>
        <taxon>Gymnolaemata</taxon>
        <taxon>Cheilostomatida</taxon>
        <taxon>Flustrina</taxon>
        <taxon>Buguloidea</taxon>
        <taxon>Bugulidae</taxon>
        <taxon>Bugula</taxon>
    </lineage>
</organism>
<dbReference type="Gene3D" id="2.30.29.30">
    <property type="entry name" value="Pleckstrin-homology domain (PH domain)/Phosphotyrosine-binding domain (PTB)"/>
    <property type="match status" value="2"/>
</dbReference>
<dbReference type="EMBL" id="VXIV02000185">
    <property type="protein sequence ID" value="KAF6040070.1"/>
    <property type="molecule type" value="Genomic_DNA"/>
</dbReference>
<evidence type="ECO:0000256" key="8">
    <source>
        <dbReference type="PROSITE-ProRule" id="PRU00091"/>
    </source>
</evidence>
<dbReference type="Gene3D" id="1.20.900.10">
    <property type="entry name" value="Dbl homology (DH) domain"/>
    <property type="match status" value="1"/>
</dbReference>
<feature type="compositionally biased region" description="Polar residues" evidence="9">
    <location>
        <begin position="357"/>
        <end position="375"/>
    </location>
</feature>
<feature type="compositionally biased region" description="Low complexity" evidence="9">
    <location>
        <begin position="89"/>
        <end position="120"/>
    </location>
</feature>
<dbReference type="SUPFAM" id="SSF50729">
    <property type="entry name" value="PH domain-like"/>
    <property type="match status" value="2"/>
</dbReference>
<dbReference type="Pfam" id="PF00621">
    <property type="entry name" value="RhoGEF"/>
    <property type="match status" value="1"/>
</dbReference>
<dbReference type="Gene3D" id="3.30.40.10">
    <property type="entry name" value="Zinc/RING finger domain, C3HC4 (zinc finger)"/>
    <property type="match status" value="1"/>
</dbReference>